<evidence type="ECO:0000313" key="2">
    <source>
        <dbReference type="Proteomes" id="UP001151760"/>
    </source>
</evidence>
<evidence type="ECO:0000313" key="1">
    <source>
        <dbReference type="EMBL" id="GJU08809.1"/>
    </source>
</evidence>
<organism evidence="1 2">
    <name type="scientific">Tanacetum coccineum</name>
    <dbReference type="NCBI Taxonomy" id="301880"/>
    <lineage>
        <taxon>Eukaryota</taxon>
        <taxon>Viridiplantae</taxon>
        <taxon>Streptophyta</taxon>
        <taxon>Embryophyta</taxon>
        <taxon>Tracheophyta</taxon>
        <taxon>Spermatophyta</taxon>
        <taxon>Magnoliopsida</taxon>
        <taxon>eudicotyledons</taxon>
        <taxon>Gunneridae</taxon>
        <taxon>Pentapetalae</taxon>
        <taxon>asterids</taxon>
        <taxon>campanulids</taxon>
        <taxon>Asterales</taxon>
        <taxon>Asteraceae</taxon>
        <taxon>Asteroideae</taxon>
        <taxon>Anthemideae</taxon>
        <taxon>Anthemidinae</taxon>
        <taxon>Tanacetum</taxon>
    </lineage>
</organism>
<comment type="caution">
    <text evidence="1">The sequence shown here is derived from an EMBL/GenBank/DDBJ whole genome shotgun (WGS) entry which is preliminary data.</text>
</comment>
<reference evidence="1" key="1">
    <citation type="journal article" date="2022" name="Int. J. Mol. Sci.">
        <title>Draft Genome of Tanacetum Coccineum: Genomic Comparison of Closely Related Tanacetum-Family Plants.</title>
        <authorList>
            <person name="Yamashiro T."/>
            <person name="Shiraishi A."/>
            <person name="Nakayama K."/>
            <person name="Satake H."/>
        </authorList>
    </citation>
    <scope>NUCLEOTIDE SEQUENCE</scope>
</reference>
<keyword evidence="2" id="KW-1185">Reference proteome</keyword>
<gene>
    <name evidence="1" type="ORF">Tco_1125239</name>
</gene>
<dbReference type="Proteomes" id="UP001151760">
    <property type="component" value="Unassembled WGS sequence"/>
</dbReference>
<reference evidence="1" key="2">
    <citation type="submission" date="2022-01" db="EMBL/GenBank/DDBJ databases">
        <authorList>
            <person name="Yamashiro T."/>
            <person name="Shiraishi A."/>
            <person name="Satake H."/>
            <person name="Nakayama K."/>
        </authorList>
    </citation>
    <scope>NUCLEOTIDE SEQUENCE</scope>
</reference>
<protein>
    <submittedName>
        <fullName evidence="1">Uncharacterized protein</fullName>
    </submittedName>
</protein>
<proteinExistence type="predicted"/>
<dbReference type="EMBL" id="BQNB010021670">
    <property type="protein sequence ID" value="GJU08809.1"/>
    <property type="molecule type" value="Genomic_DNA"/>
</dbReference>
<name>A0ABQ5J8Z1_9ASTR</name>
<sequence length="93" mass="10695">MDETPPPPKTSPLEDDELVEEEAIEVSKIKPIGNDLEDISLENNQIVNIKESKTHPLENIIEPKNINEALKDENWVMTMQEELNHLKQMMFGN</sequence>
<accession>A0ABQ5J8Z1</accession>